<gene>
    <name evidence="2" type="primary">SIRT7</name>
</gene>
<dbReference type="SUPFAM" id="SSF52467">
    <property type="entry name" value="DHS-like NAD/FAD-binding domain"/>
    <property type="match status" value="1"/>
</dbReference>
<protein>
    <recommendedName>
        <fullName evidence="4">Sirtuin 7</fullName>
    </recommendedName>
</protein>
<proteinExistence type="predicted"/>
<reference evidence="2 3" key="1">
    <citation type="submission" date="2021-02" db="EMBL/GenBank/DDBJ databases">
        <title>Safari Cat Assemblies.</title>
        <authorList>
            <person name="Bredemeyer K.R."/>
            <person name="Murphy W.J."/>
        </authorList>
    </citation>
    <scope>NUCLEOTIDE SEQUENCE [LARGE SCALE GENOMIC DNA]</scope>
</reference>
<feature type="region of interest" description="Disordered" evidence="1">
    <location>
        <begin position="115"/>
        <end position="142"/>
    </location>
</feature>
<reference evidence="2" key="2">
    <citation type="submission" date="2025-08" db="UniProtKB">
        <authorList>
            <consortium name="Ensembl"/>
        </authorList>
    </citation>
    <scope>IDENTIFICATION</scope>
    <source>
        <strain evidence="2">breed Abyssinian</strain>
    </source>
</reference>
<dbReference type="InterPro" id="IPR029035">
    <property type="entry name" value="DHS-like_NAD/FAD-binding_dom"/>
</dbReference>
<accession>A0ABI7YJ43</accession>
<dbReference type="GeneTree" id="ENSGT00940000159703"/>
<dbReference type="Proteomes" id="UP000823872">
    <property type="component" value="Chromosome E1"/>
</dbReference>
<keyword evidence="3" id="KW-1185">Reference proteome</keyword>
<evidence type="ECO:0000313" key="3">
    <source>
        <dbReference type="Proteomes" id="UP000823872"/>
    </source>
</evidence>
<organism evidence="2 3">
    <name type="scientific">Felis catus</name>
    <name type="common">Cat</name>
    <name type="synonym">Felis silvestris catus</name>
    <dbReference type="NCBI Taxonomy" id="9685"/>
    <lineage>
        <taxon>Eukaryota</taxon>
        <taxon>Metazoa</taxon>
        <taxon>Chordata</taxon>
        <taxon>Craniata</taxon>
        <taxon>Vertebrata</taxon>
        <taxon>Euteleostomi</taxon>
        <taxon>Mammalia</taxon>
        <taxon>Eutheria</taxon>
        <taxon>Laurasiatheria</taxon>
        <taxon>Carnivora</taxon>
        <taxon>Feliformia</taxon>
        <taxon>Felidae</taxon>
        <taxon>Felinae</taxon>
        <taxon>Felis</taxon>
    </lineage>
</organism>
<evidence type="ECO:0000256" key="1">
    <source>
        <dbReference type="SAM" id="MobiDB-lite"/>
    </source>
</evidence>
<reference evidence="2" key="3">
    <citation type="submission" date="2025-09" db="UniProtKB">
        <authorList>
            <consortium name="Ensembl"/>
        </authorList>
    </citation>
    <scope>IDENTIFICATION</scope>
    <source>
        <strain evidence="2">breed Abyssinian</strain>
    </source>
</reference>
<feature type="region of interest" description="Disordered" evidence="1">
    <location>
        <begin position="1"/>
        <end position="25"/>
    </location>
</feature>
<dbReference type="Gene3D" id="3.40.50.1220">
    <property type="entry name" value="TPP-binding domain"/>
    <property type="match status" value="1"/>
</dbReference>
<name>A0ABI7YJ43_FELCA</name>
<feature type="compositionally biased region" description="Basic and acidic residues" evidence="1">
    <location>
        <begin position="8"/>
        <end position="25"/>
    </location>
</feature>
<dbReference type="Ensembl" id="ENSFCTT00005047910.1">
    <property type="protein sequence ID" value="ENSFCTP00005034541.1"/>
    <property type="gene ID" value="ENSFCTG00005016701.1"/>
</dbReference>
<evidence type="ECO:0000313" key="2">
    <source>
        <dbReference type="Ensembl" id="ENSFCTP00005034541.1"/>
    </source>
</evidence>
<evidence type="ECO:0008006" key="4">
    <source>
        <dbReference type="Google" id="ProtNLM"/>
    </source>
</evidence>
<sequence length="168" mass="19081">MAAGGPSRSERKAAERVRRLREEQQRERLRQVSRILRKAAAERSAEEGRLLAESEDLVTELQGRSRRREGLKRRQEEVCDDPEELRRKVRELAGAVRNAKYLVVYTGAGISTVRRRGVGGRAPASAPRSGRNPERRGRVWGAPFWVTDPRTAESPVEKLERTQTSLRA</sequence>